<feature type="compositionally biased region" description="Polar residues" evidence="1">
    <location>
        <begin position="540"/>
        <end position="591"/>
    </location>
</feature>
<sequence>MHRDTDCKIAKLRQEVQSTLQSSQSSPSQLITLQKENHELSSRLGKAHENEDKLKAEKKACIDEERRLQREMAELRATSDADLSKSRSDAATANKQLMEHHNRAIEDLNRRLSQAEAALKKSESDARLSKDQHMAKIASDQKIAASKLFDLESRYQEKIKVLEETLHERPRLGRDQETQTALIERALSEPNQGSKNRKRVSRLNESVPGAPNQLDSRADNLFSVVQVKDSRPPDDDSGVFKSLFEDPLGSKEFFDDEPDLSMVGQADFVSETQGTMPFLGLPGLVPETQDVGALSMSQHVFKERLARASQEEQRPRDSSSVDFSSIASEDLIQLQREAQPTSRPMLRGRECSYPKHGSSQKHVAKVSSKSESDSVAELRSSQSYDRPRSQANTASRMMPPEHNSHRSQSRNGNSVPEKVSSQHSVYGQASRKFSSSNVDTTDLMHSKSSVARQTHSQHDPWNSAESGSQRKVGTAVQDRIVKRKVSPCDSDRDSSIKKPRNSSQADRSLGTADQRPHASKLSVPGSRSKAQNGPPYARGPSSSSRPKASITSSVQPRTGQMTSSKDIYSSRQRPSSQAYATSRSQDSPARQTRSKSRKNVSSGDIYTDRFDEELGRKR</sequence>
<name>A0A2W1DCX6_9PLEO</name>
<feature type="compositionally biased region" description="Low complexity" evidence="1">
    <location>
        <begin position="18"/>
        <end position="34"/>
    </location>
</feature>
<feature type="compositionally biased region" description="Polar residues" evidence="1">
    <location>
        <begin position="446"/>
        <end position="471"/>
    </location>
</feature>
<evidence type="ECO:0000313" key="3">
    <source>
        <dbReference type="EMBL" id="KAI1509851.1"/>
    </source>
</evidence>
<dbReference type="AlphaFoldDB" id="A0A2W1DCX6"/>
<feature type="compositionally biased region" description="Basic and acidic residues" evidence="1">
    <location>
        <begin position="72"/>
        <end position="88"/>
    </location>
</feature>
<comment type="caution">
    <text evidence="2">The sequence shown here is derived from an EMBL/GenBank/DDBJ whole genome shotgun (WGS) entry which is preliminary data.</text>
</comment>
<feature type="compositionally biased region" description="Polar residues" evidence="1">
    <location>
        <begin position="379"/>
        <end position="395"/>
    </location>
</feature>
<feature type="compositionally biased region" description="Basic and acidic residues" evidence="1">
    <location>
        <begin position="305"/>
        <end position="319"/>
    </location>
</feature>
<reference evidence="3" key="2">
    <citation type="submission" date="2021-05" db="EMBL/GenBank/DDBJ databases">
        <authorList>
            <person name="Moolhuijzen P.M."/>
            <person name="Moffat C.S."/>
        </authorList>
    </citation>
    <scope>NUCLEOTIDE SEQUENCE</scope>
    <source>
        <strain evidence="3">86-124</strain>
    </source>
</reference>
<keyword evidence="5" id="KW-1185">Reference proteome</keyword>
<feature type="compositionally biased region" description="Low complexity" evidence="1">
    <location>
        <begin position="320"/>
        <end position="330"/>
    </location>
</feature>
<feature type="compositionally biased region" description="Basic and acidic residues" evidence="1">
    <location>
        <begin position="606"/>
        <end position="618"/>
    </location>
</feature>
<organism evidence="2 4">
    <name type="scientific">Pyrenophora tritici-repentis</name>
    <dbReference type="NCBI Taxonomy" id="45151"/>
    <lineage>
        <taxon>Eukaryota</taxon>
        <taxon>Fungi</taxon>
        <taxon>Dikarya</taxon>
        <taxon>Ascomycota</taxon>
        <taxon>Pezizomycotina</taxon>
        <taxon>Dothideomycetes</taxon>
        <taxon>Pleosporomycetidae</taxon>
        <taxon>Pleosporales</taxon>
        <taxon>Pleosporineae</taxon>
        <taxon>Pleosporaceae</taxon>
        <taxon>Pyrenophora</taxon>
    </lineage>
</organism>
<feature type="region of interest" description="Disordered" evidence="1">
    <location>
        <begin position="72"/>
        <end position="93"/>
    </location>
</feature>
<dbReference type="EMBL" id="NRDI02000019">
    <property type="protein sequence ID" value="KAI1509851.1"/>
    <property type="molecule type" value="Genomic_DNA"/>
</dbReference>
<dbReference type="Proteomes" id="UP000249757">
    <property type="component" value="Unassembled WGS sequence"/>
</dbReference>
<reference evidence="3" key="3">
    <citation type="journal article" date="2022" name="bioRxiv">
        <title>A global pangenome for the wheat fungal pathogen Pyrenophora tritici-repentis and prediction of effector protein structural homology.</title>
        <authorList>
            <person name="Moolhuijzen P."/>
            <person name="See P.T."/>
            <person name="Shi G."/>
            <person name="Powell H.R."/>
            <person name="Cockram J."/>
            <person name="Jorgensen L.N."/>
            <person name="Benslimane H."/>
            <person name="Strelkov S.E."/>
            <person name="Turner J."/>
            <person name="Liu Z."/>
            <person name="Moffat C.S."/>
        </authorList>
    </citation>
    <scope>NUCLEOTIDE SEQUENCE</scope>
    <source>
        <strain evidence="3">86-124</strain>
    </source>
</reference>
<reference evidence="5" key="4">
    <citation type="journal article" date="2022" name="Microb. Genom.">
        <title>A global pangenome for the wheat fungal pathogen Pyrenophora tritici-repentis and prediction of effector protein structural homology.</title>
        <authorList>
            <person name="Moolhuijzen P.M."/>
            <person name="See P.T."/>
            <person name="Shi G."/>
            <person name="Powell H.R."/>
            <person name="Cockram J."/>
            <person name="Jorgensen L.N."/>
            <person name="Benslimane H."/>
            <person name="Strelkov S.E."/>
            <person name="Turner J."/>
            <person name="Liu Z."/>
            <person name="Moffat C.S."/>
        </authorList>
    </citation>
    <scope>NUCLEOTIDE SEQUENCE [LARGE SCALE GENOMIC DNA]</scope>
</reference>
<feature type="region of interest" description="Disordered" evidence="1">
    <location>
        <begin position="305"/>
        <end position="618"/>
    </location>
</feature>
<feature type="region of interest" description="Disordered" evidence="1">
    <location>
        <begin position="169"/>
        <end position="215"/>
    </location>
</feature>
<dbReference type="EMBL" id="NQIK02000010">
    <property type="protein sequence ID" value="KAF7565731.1"/>
    <property type="molecule type" value="Genomic_DNA"/>
</dbReference>
<proteinExistence type="predicted"/>
<accession>A0A2W1DCX6</accession>
<evidence type="ECO:0000313" key="5">
    <source>
        <dbReference type="Proteomes" id="UP000249757"/>
    </source>
</evidence>
<reference evidence="2" key="1">
    <citation type="journal article" date="2018" name="BMC Genomics">
        <title>Comparative genomics of the wheat fungal pathogen Pyrenophora tritici-repentis reveals chromosomal variations and genome plasticity.</title>
        <authorList>
            <person name="Moolhuijzen P."/>
            <person name="See P.T."/>
            <person name="Hane J.K."/>
            <person name="Shi G."/>
            <person name="Liu Z."/>
            <person name="Oliver R.P."/>
            <person name="Moffat C.S."/>
        </authorList>
    </citation>
    <scope>NUCLEOTIDE SEQUENCE [LARGE SCALE GENOMIC DNA]</scope>
    <source>
        <strain evidence="2">M4</strain>
    </source>
</reference>
<feature type="compositionally biased region" description="Polar residues" evidence="1">
    <location>
        <begin position="409"/>
        <end position="440"/>
    </location>
</feature>
<evidence type="ECO:0000313" key="2">
    <source>
        <dbReference type="EMBL" id="KAF7565731.1"/>
    </source>
</evidence>
<protein>
    <submittedName>
        <fullName evidence="3">Macoilin domain containing protein</fullName>
    </submittedName>
    <submittedName>
        <fullName evidence="2">Protein conserved in bacteria protein</fullName>
    </submittedName>
</protein>
<evidence type="ECO:0000313" key="4">
    <source>
        <dbReference type="Proteomes" id="UP000245464"/>
    </source>
</evidence>
<feature type="compositionally biased region" description="Basic and acidic residues" evidence="1">
    <location>
        <begin position="35"/>
        <end position="54"/>
    </location>
</feature>
<gene>
    <name evidence="3" type="ORF">Ptr86124_011437</name>
    <name evidence="2" type="ORF">PtrM4_051650</name>
</gene>
<dbReference type="Proteomes" id="UP000245464">
    <property type="component" value="Chromosome 10"/>
</dbReference>
<feature type="region of interest" description="Disordered" evidence="1">
    <location>
        <begin position="18"/>
        <end position="54"/>
    </location>
</feature>
<evidence type="ECO:0000256" key="1">
    <source>
        <dbReference type="SAM" id="MobiDB-lite"/>
    </source>
</evidence>